<accession>W8YAP4</accession>
<dbReference type="AlphaFoldDB" id="W8YAP4"/>
<gene>
    <name evidence="1" type="ORF">BTDB27_004926</name>
</gene>
<dbReference type="Proteomes" id="UP000030682">
    <property type="component" value="Unassembled WGS sequence"/>
</dbReference>
<name>W8YAP4_BACTU</name>
<dbReference type="EMBL" id="HG810020">
    <property type="protein sequence ID" value="CDN38584.1"/>
    <property type="molecule type" value="Genomic_DNA"/>
</dbReference>
<evidence type="ECO:0000313" key="1">
    <source>
        <dbReference type="EMBL" id="CDN38584.1"/>
    </source>
</evidence>
<dbReference type="HOGENOM" id="CLU_3380601_0_0_9"/>
<organism evidence="1">
    <name type="scientific">Bacillus thuringiensis DB27</name>
    <dbReference type="NCBI Taxonomy" id="1431339"/>
    <lineage>
        <taxon>Bacteria</taxon>
        <taxon>Bacillati</taxon>
        <taxon>Bacillota</taxon>
        <taxon>Bacilli</taxon>
        <taxon>Bacillales</taxon>
        <taxon>Bacillaceae</taxon>
        <taxon>Bacillus</taxon>
        <taxon>Bacillus cereus group</taxon>
    </lineage>
</organism>
<proteinExistence type="predicted"/>
<protein>
    <submittedName>
        <fullName evidence="1">Uncharacterized protein</fullName>
    </submittedName>
</protein>
<sequence>MEGGYSICRAKITGLLFSEREWYVIESDMKDVI</sequence>
<reference evidence="1" key="1">
    <citation type="submission" date="2014-01" db="EMBL/GenBank/DDBJ databases">
        <title>Draft genome sequence of highly nematicidal Bacillus thuringiensis DB27.</title>
        <authorList>
            <person name="Iatsenko I."/>
            <person name="Pickard D."/>
            <person name="Corton C."/>
            <person name="Dougan G."/>
            <person name="Sommer R.J."/>
        </authorList>
    </citation>
    <scope>NUCLEOTIDE SEQUENCE [LARGE SCALE GENOMIC DNA]</scope>
    <source>
        <strain evidence="1">DB27</strain>
    </source>
</reference>
<reference evidence="1" key="2">
    <citation type="submission" date="2014-01" db="EMBL/GenBank/DDBJ databases">
        <authorList>
            <person name="Aslett M."/>
        </authorList>
    </citation>
    <scope>NUCLEOTIDE SEQUENCE [LARGE SCALE GENOMIC DNA]</scope>
    <source>
        <strain evidence="1">DB27</strain>
    </source>
</reference>